<accession>A0A3P6TX99</accession>
<keyword evidence="3" id="KW-1185">Reference proteome</keyword>
<dbReference type="EMBL" id="UYRU01043736">
    <property type="protein sequence ID" value="VDK83600.1"/>
    <property type="molecule type" value="Genomic_DNA"/>
</dbReference>
<dbReference type="AlphaFoldDB" id="A0A3P6TX99"/>
<name>A0A3P6TX99_DIBLA</name>
<dbReference type="OrthoDB" id="407509at2759"/>
<gene>
    <name evidence="2" type="ORF">DILT_LOCUS3484</name>
</gene>
<reference evidence="2 3" key="1">
    <citation type="submission" date="2018-11" db="EMBL/GenBank/DDBJ databases">
        <authorList>
            <consortium name="Pathogen Informatics"/>
        </authorList>
    </citation>
    <scope>NUCLEOTIDE SEQUENCE [LARGE SCALE GENOMIC DNA]</scope>
</reference>
<evidence type="ECO:0000313" key="3">
    <source>
        <dbReference type="Proteomes" id="UP000281553"/>
    </source>
</evidence>
<sequence>MLVTHEICNKSSAKLVKSFNPLQSTQCRVTSFPSDEVSDAVQRQHKNKACGEDGIPVEIYKSCLDTLAPRLHEVIVEAWREEAGPDDWGSGIIVPDHRREKAQAARTTAA</sequence>
<evidence type="ECO:0000256" key="1">
    <source>
        <dbReference type="SAM" id="MobiDB-lite"/>
    </source>
</evidence>
<organism evidence="2 3">
    <name type="scientific">Dibothriocephalus latus</name>
    <name type="common">Fish tapeworm</name>
    <name type="synonym">Diphyllobothrium latum</name>
    <dbReference type="NCBI Taxonomy" id="60516"/>
    <lineage>
        <taxon>Eukaryota</taxon>
        <taxon>Metazoa</taxon>
        <taxon>Spiralia</taxon>
        <taxon>Lophotrochozoa</taxon>
        <taxon>Platyhelminthes</taxon>
        <taxon>Cestoda</taxon>
        <taxon>Eucestoda</taxon>
        <taxon>Diphyllobothriidea</taxon>
        <taxon>Diphyllobothriidae</taxon>
        <taxon>Dibothriocephalus</taxon>
    </lineage>
</organism>
<protein>
    <submittedName>
        <fullName evidence="2">Uncharacterized protein</fullName>
    </submittedName>
</protein>
<evidence type="ECO:0000313" key="2">
    <source>
        <dbReference type="EMBL" id="VDK83600.1"/>
    </source>
</evidence>
<proteinExistence type="predicted"/>
<dbReference type="Proteomes" id="UP000281553">
    <property type="component" value="Unassembled WGS sequence"/>
</dbReference>
<feature type="region of interest" description="Disordered" evidence="1">
    <location>
        <begin position="87"/>
        <end position="110"/>
    </location>
</feature>